<dbReference type="Pfam" id="PF09826">
    <property type="entry name" value="Beta_propel"/>
    <property type="match status" value="1"/>
</dbReference>
<organism evidence="2 3">
    <name type="scientific">Thalassotalea euphylliae</name>
    <dbReference type="NCBI Taxonomy" id="1655234"/>
    <lineage>
        <taxon>Bacteria</taxon>
        <taxon>Pseudomonadati</taxon>
        <taxon>Pseudomonadota</taxon>
        <taxon>Gammaproteobacteria</taxon>
        <taxon>Alteromonadales</taxon>
        <taxon>Colwelliaceae</taxon>
        <taxon>Thalassotalea</taxon>
    </lineage>
</organism>
<dbReference type="OrthoDB" id="9778998at2"/>
<evidence type="ECO:0000313" key="3">
    <source>
        <dbReference type="Proteomes" id="UP000256478"/>
    </source>
</evidence>
<protein>
    <recommendedName>
        <fullName evidence="4">Beta-propeller domain-containing protein</fullName>
    </recommendedName>
</protein>
<evidence type="ECO:0000313" key="2">
    <source>
        <dbReference type="EMBL" id="REL26308.1"/>
    </source>
</evidence>
<dbReference type="Proteomes" id="UP000256478">
    <property type="component" value="Unassembled WGS sequence"/>
</dbReference>
<gene>
    <name evidence="2" type="ORF">DXX93_06735</name>
</gene>
<name>A0A3E0TP80_9GAMM</name>
<dbReference type="RefSeq" id="WP_116007427.1">
    <property type="nucleotide sequence ID" value="NZ_QUOU01000001.1"/>
</dbReference>
<accession>A0A3E0TP80</accession>
<proteinExistence type="predicted"/>
<feature type="signal peptide" evidence="1">
    <location>
        <begin position="1"/>
        <end position="22"/>
    </location>
</feature>
<evidence type="ECO:0008006" key="4">
    <source>
        <dbReference type="Google" id="ProtNLM"/>
    </source>
</evidence>
<evidence type="ECO:0000256" key="1">
    <source>
        <dbReference type="SAM" id="SignalP"/>
    </source>
</evidence>
<reference evidence="2 3" key="1">
    <citation type="submission" date="2018-08" db="EMBL/GenBank/DDBJ databases">
        <title>Thalassotalea euphylliae genome.</title>
        <authorList>
            <person name="Summers S."/>
            <person name="Rice S.A."/>
            <person name="Freckelton M.L."/>
            <person name="Nedved B.T."/>
            <person name="Hadfield M.G."/>
        </authorList>
    </citation>
    <scope>NUCLEOTIDE SEQUENCE [LARGE SCALE GENOMIC DNA]</scope>
    <source>
        <strain evidence="2 3">H1</strain>
    </source>
</reference>
<dbReference type="PROSITE" id="PS51257">
    <property type="entry name" value="PROKAR_LIPOPROTEIN"/>
    <property type="match status" value="1"/>
</dbReference>
<comment type="caution">
    <text evidence="2">The sequence shown here is derived from an EMBL/GenBank/DDBJ whole genome shotgun (WGS) entry which is preliminary data.</text>
</comment>
<dbReference type="EMBL" id="QUOU01000001">
    <property type="protein sequence ID" value="REL26308.1"/>
    <property type="molecule type" value="Genomic_DNA"/>
</dbReference>
<keyword evidence="1" id="KW-0732">Signal</keyword>
<dbReference type="AlphaFoldDB" id="A0A3E0TP80"/>
<sequence>MKYTPLALTPLALAVSATLLFTACSSDDSPSVAIVEPEPQQAPDVNASKVFKGGLTKVNGNAAEQFLKNGIFASTFDLPVIAFQDSASSSRSGFSTTNTQEQGVDEADRIEYDGNYLYVAQYPQWPVESEADSAAIRILERQADFSLTQVSQTVIGDGTTDINGMYVANNRLSVLHSNYPMVAFADIMVPGGLGSGEVNLTVFDTQVTNQPAQLETLKIDGWLLSSRRIDDYLYLVTGYTPEVEGLEYGDTGDATKLANFQQIQALSVNDLMPKLRRNGQSEPLASAQDCYIPEQATELDGTRQITMITRVNTNAPSDITSVCIMGQADAMYMSATNLYLTGNADNDTVLHKISLGDSFNYQASGSVNGTLGWQSNPQFRMDEEQGYLRIVTSDYQEQPTHFFSVLNQQGNELVQVAQLPNEQQPEAIGKPNEDIYAVRFLGDKGYIVTFERTDPLYVLDLASPTTPLIAGSIEIPGFSSYLHPLGDDYLLGIGQEVALEALPADETGRASELPVRQGVKVSLFDVRDPANPVELDTLVKNDSFTPVEYDYHALSVLADNGKYQFAMPLEQWQPCDEACAASAYRAQHSLMLLDVDTSVERATLSETRQWQVPSDDAYFFGGNDRSVIHGDHIYYLHGNQVWHSTWSADARTDGPY</sequence>
<feature type="chain" id="PRO_5017644756" description="Beta-propeller domain-containing protein" evidence="1">
    <location>
        <begin position="23"/>
        <end position="656"/>
    </location>
</feature>
<dbReference type="InterPro" id="IPR019198">
    <property type="entry name" value="Beta_propeller_containing"/>
</dbReference>